<evidence type="ECO:0000313" key="1">
    <source>
        <dbReference type="EMBL" id="EGT37394.1"/>
    </source>
</evidence>
<evidence type="ECO:0000313" key="2">
    <source>
        <dbReference type="Proteomes" id="UP000008068"/>
    </source>
</evidence>
<name>G0MMH0_CAEBE</name>
<keyword evidence="2" id="KW-1185">Reference proteome</keyword>
<dbReference type="EMBL" id="GL379802">
    <property type="protein sequence ID" value="EGT37394.1"/>
    <property type="molecule type" value="Genomic_DNA"/>
</dbReference>
<dbReference type="PANTHER" id="PTHR31379">
    <property type="entry name" value="F-BOX C PROTEIN-RELATED-RELATED"/>
    <property type="match status" value="1"/>
</dbReference>
<sequence length="389" mass="44759">MSSKPMAYENVKVVLEYLEPNKRIQIGCRCPSIRVAERAAPLRINHLVFTPGYIHVNCAKYYVQIIKKYHVGNLSKLGKSGCMYEVDKFGNEVPSDAAVVTPGDVKIGEVRVVETDDHFENLLQEIQRMKTPGDKVSDVLPRHMLPYYYRRHNMVLPYEQLIQVTIEAQRETDTKTELYVHNKPYSSAVKQLGKYLFGGRRGRIHVKEFQVLKEEQVIRLPLGVQFHIEKLNLVGKWRDEMIPIIENSCYPLKHLQIHNLHLADVSNPIVNSAELLTISSFDECIALLPNQRVRVQISFPKPTPGDFIRYIEKWIEKKRSIGTCHEFFFGASEYTLVKKVMEAIFDRFGGELTGTGLLVFPMTKTSKLEVFNKKLRGIRWELKLTVVAA</sequence>
<gene>
    <name evidence="1" type="ORF">CAEBREN_06606</name>
</gene>
<dbReference type="InParanoid" id="G0MMH0"/>
<dbReference type="OrthoDB" id="5880605at2759"/>
<dbReference type="InterPro" id="IPR021942">
    <property type="entry name" value="DUF3557"/>
</dbReference>
<reference evidence="2" key="1">
    <citation type="submission" date="2011-07" db="EMBL/GenBank/DDBJ databases">
        <authorList>
            <consortium name="Caenorhabditis brenneri Sequencing and Analysis Consortium"/>
            <person name="Wilson R.K."/>
        </authorList>
    </citation>
    <scope>NUCLEOTIDE SEQUENCE [LARGE SCALE GENOMIC DNA]</scope>
    <source>
        <strain evidence="2">PB2801</strain>
    </source>
</reference>
<dbReference type="AlphaFoldDB" id="G0MMH0"/>
<dbReference type="PANTHER" id="PTHR31379:SF1">
    <property type="entry name" value="F-BOX C PROTEIN-RELATED"/>
    <property type="match status" value="1"/>
</dbReference>
<protein>
    <recommendedName>
        <fullName evidence="3">F-box C protein</fullName>
    </recommendedName>
</protein>
<dbReference type="HOGENOM" id="CLU_042576_0_0_1"/>
<dbReference type="OMA" id="VWESREN"/>
<dbReference type="Proteomes" id="UP000008068">
    <property type="component" value="Unassembled WGS sequence"/>
</dbReference>
<organism evidence="2">
    <name type="scientific">Caenorhabditis brenneri</name>
    <name type="common">Nematode worm</name>
    <dbReference type="NCBI Taxonomy" id="135651"/>
    <lineage>
        <taxon>Eukaryota</taxon>
        <taxon>Metazoa</taxon>
        <taxon>Ecdysozoa</taxon>
        <taxon>Nematoda</taxon>
        <taxon>Chromadorea</taxon>
        <taxon>Rhabditida</taxon>
        <taxon>Rhabditina</taxon>
        <taxon>Rhabditomorpha</taxon>
        <taxon>Rhabditoidea</taxon>
        <taxon>Rhabditidae</taxon>
        <taxon>Peloderinae</taxon>
        <taxon>Caenorhabditis</taxon>
    </lineage>
</organism>
<accession>G0MMH0</accession>
<dbReference type="Pfam" id="PF12078">
    <property type="entry name" value="DUF3557"/>
    <property type="match status" value="1"/>
</dbReference>
<evidence type="ECO:0008006" key="3">
    <source>
        <dbReference type="Google" id="ProtNLM"/>
    </source>
</evidence>
<dbReference type="FunCoup" id="G0MMH0">
    <property type="interactions" value="1133"/>
</dbReference>
<proteinExistence type="predicted"/>